<keyword evidence="3" id="KW-1185">Reference proteome</keyword>
<dbReference type="EMBL" id="VSRR010027416">
    <property type="protein sequence ID" value="MPC68174.1"/>
    <property type="molecule type" value="Genomic_DNA"/>
</dbReference>
<proteinExistence type="predicted"/>
<dbReference type="Proteomes" id="UP000324222">
    <property type="component" value="Unassembled WGS sequence"/>
</dbReference>
<keyword evidence="1" id="KW-0472">Membrane</keyword>
<feature type="transmembrane region" description="Helical" evidence="1">
    <location>
        <begin position="48"/>
        <end position="70"/>
    </location>
</feature>
<protein>
    <submittedName>
        <fullName evidence="2">Uncharacterized protein</fullName>
    </submittedName>
</protein>
<evidence type="ECO:0000256" key="1">
    <source>
        <dbReference type="SAM" id="Phobius"/>
    </source>
</evidence>
<evidence type="ECO:0000313" key="2">
    <source>
        <dbReference type="EMBL" id="MPC68174.1"/>
    </source>
</evidence>
<keyword evidence="1" id="KW-0812">Transmembrane</keyword>
<sequence>MALAGQPPEVIPGTPTLVKLQRQKACKARVSTILGVNSVIKVKEKIRVVARVVGLLVTAILAVEMGKLYYKRIERVNIKALEEMCGNFNGWMDGYY</sequence>
<accession>A0A5B7HHU3</accession>
<evidence type="ECO:0000313" key="3">
    <source>
        <dbReference type="Proteomes" id="UP000324222"/>
    </source>
</evidence>
<dbReference type="AlphaFoldDB" id="A0A5B7HHU3"/>
<gene>
    <name evidence="2" type="ORF">E2C01_062371</name>
</gene>
<comment type="caution">
    <text evidence="2">The sequence shown here is derived from an EMBL/GenBank/DDBJ whole genome shotgun (WGS) entry which is preliminary data.</text>
</comment>
<keyword evidence="1" id="KW-1133">Transmembrane helix</keyword>
<organism evidence="2 3">
    <name type="scientific">Portunus trituberculatus</name>
    <name type="common">Swimming crab</name>
    <name type="synonym">Neptunus trituberculatus</name>
    <dbReference type="NCBI Taxonomy" id="210409"/>
    <lineage>
        <taxon>Eukaryota</taxon>
        <taxon>Metazoa</taxon>
        <taxon>Ecdysozoa</taxon>
        <taxon>Arthropoda</taxon>
        <taxon>Crustacea</taxon>
        <taxon>Multicrustacea</taxon>
        <taxon>Malacostraca</taxon>
        <taxon>Eumalacostraca</taxon>
        <taxon>Eucarida</taxon>
        <taxon>Decapoda</taxon>
        <taxon>Pleocyemata</taxon>
        <taxon>Brachyura</taxon>
        <taxon>Eubrachyura</taxon>
        <taxon>Portunoidea</taxon>
        <taxon>Portunidae</taxon>
        <taxon>Portuninae</taxon>
        <taxon>Portunus</taxon>
    </lineage>
</organism>
<reference evidence="2 3" key="1">
    <citation type="submission" date="2019-05" db="EMBL/GenBank/DDBJ databases">
        <title>Another draft genome of Portunus trituberculatus and its Hox gene families provides insights of decapod evolution.</title>
        <authorList>
            <person name="Jeong J.-H."/>
            <person name="Song I."/>
            <person name="Kim S."/>
            <person name="Choi T."/>
            <person name="Kim D."/>
            <person name="Ryu S."/>
            <person name="Kim W."/>
        </authorList>
    </citation>
    <scope>NUCLEOTIDE SEQUENCE [LARGE SCALE GENOMIC DNA]</scope>
    <source>
        <tissue evidence="2">Muscle</tissue>
    </source>
</reference>
<name>A0A5B7HHU3_PORTR</name>